<dbReference type="Pfam" id="PF13174">
    <property type="entry name" value="TPR_6"/>
    <property type="match status" value="1"/>
</dbReference>
<sequence>MGKLILFGLVWLLTGNIFVTLFIVLLVIYLLDRRFIGLLPSITRPFRVRNRIRQLKQSLHLNPHNTSAKQELARLWMEKKRYKEALPLLQDVLQVIPESAEVRADLGLCLLKLKELDQGEVWMLEALEMNPRVQYGEPWLRLGEAFSQVNQEKALSYLEQLKEVHSSSSEVHYRLGKLFADIKQWENSRKAYQEAIDVYRSLPKYKKRSERPWAIRSSFRSALLPKKQNRT</sequence>
<dbReference type="Gene3D" id="1.25.40.10">
    <property type="entry name" value="Tetratricopeptide repeat domain"/>
    <property type="match status" value="1"/>
</dbReference>
<dbReference type="Proteomes" id="UP000503088">
    <property type="component" value="Chromosome"/>
</dbReference>
<dbReference type="PANTHER" id="PTHR12558:SF13">
    <property type="entry name" value="CELL DIVISION CYCLE PROTEIN 27 HOMOLOG"/>
    <property type="match status" value="1"/>
</dbReference>
<organism evidence="3 4">
    <name type="scientific">Kroppenstedtia pulmonis</name>
    <dbReference type="NCBI Taxonomy" id="1380685"/>
    <lineage>
        <taxon>Bacteria</taxon>
        <taxon>Bacillati</taxon>
        <taxon>Bacillota</taxon>
        <taxon>Bacilli</taxon>
        <taxon>Bacillales</taxon>
        <taxon>Thermoactinomycetaceae</taxon>
        <taxon>Kroppenstedtia</taxon>
    </lineage>
</organism>
<reference evidence="3 4" key="1">
    <citation type="submission" date="2020-01" db="EMBL/GenBank/DDBJ databases">
        <authorList>
            <person name="Gulvik C.A."/>
            <person name="Batra D.G."/>
        </authorList>
    </citation>
    <scope>NUCLEOTIDE SEQUENCE [LARGE SCALE GENOMIC DNA]</scope>
    <source>
        <strain evidence="3 4">W9323</strain>
    </source>
</reference>
<evidence type="ECO:0000256" key="2">
    <source>
        <dbReference type="SAM" id="Phobius"/>
    </source>
</evidence>
<keyword evidence="4" id="KW-1185">Reference proteome</keyword>
<dbReference type="PANTHER" id="PTHR12558">
    <property type="entry name" value="CELL DIVISION CYCLE 16,23,27"/>
    <property type="match status" value="1"/>
</dbReference>
<gene>
    <name evidence="3" type="ORF">GXN76_01880</name>
</gene>
<dbReference type="Pfam" id="PF14559">
    <property type="entry name" value="TPR_19"/>
    <property type="match status" value="1"/>
</dbReference>
<keyword evidence="1" id="KW-0802">TPR repeat</keyword>
<dbReference type="AlphaFoldDB" id="A0A7D3XHQ4"/>
<feature type="repeat" description="TPR" evidence="1">
    <location>
        <begin position="66"/>
        <end position="99"/>
    </location>
</feature>
<keyword evidence="2" id="KW-0812">Transmembrane</keyword>
<dbReference type="InterPro" id="IPR011990">
    <property type="entry name" value="TPR-like_helical_dom_sf"/>
</dbReference>
<evidence type="ECO:0000313" key="3">
    <source>
        <dbReference type="EMBL" id="QKG83339.1"/>
    </source>
</evidence>
<dbReference type="SMART" id="SM00028">
    <property type="entry name" value="TPR"/>
    <property type="match status" value="3"/>
</dbReference>
<dbReference type="EMBL" id="CP048104">
    <property type="protein sequence ID" value="QKG83339.1"/>
    <property type="molecule type" value="Genomic_DNA"/>
</dbReference>
<feature type="transmembrane region" description="Helical" evidence="2">
    <location>
        <begin position="6"/>
        <end position="31"/>
    </location>
</feature>
<keyword evidence="2" id="KW-0472">Membrane</keyword>
<protein>
    <submittedName>
        <fullName evidence="3">Tetratricopeptide repeat protein</fullName>
    </submittedName>
</protein>
<dbReference type="RefSeq" id="WP_173219902.1">
    <property type="nucleotide sequence ID" value="NZ_CP048104.1"/>
</dbReference>
<dbReference type="KEGG" id="kpul:GXN76_01880"/>
<accession>A0A7D3XHQ4</accession>
<name>A0A7D3XHQ4_9BACL</name>
<dbReference type="SUPFAM" id="SSF48452">
    <property type="entry name" value="TPR-like"/>
    <property type="match status" value="1"/>
</dbReference>
<dbReference type="InterPro" id="IPR019734">
    <property type="entry name" value="TPR_rpt"/>
</dbReference>
<keyword evidence="2" id="KW-1133">Transmembrane helix</keyword>
<feature type="repeat" description="TPR" evidence="1">
    <location>
        <begin position="169"/>
        <end position="202"/>
    </location>
</feature>
<evidence type="ECO:0000313" key="4">
    <source>
        <dbReference type="Proteomes" id="UP000503088"/>
    </source>
</evidence>
<proteinExistence type="predicted"/>
<evidence type="ECO:0000256" key="1">
    <source>
        <dbReference type="PROSITE-ProRule" id="PRU00339"/>
    </source>
</evidence>
<dbReference type="PROSITE" id="PS50005">
    <property type="entry name" value="TPR"/>
    <property type="match status" value="2"/>
</dbReference>